<evidence type="ECO:0000256" key="1">
    <source>
        <dbReference type="SAM" id="MobiDB-lite"/>
    </source>
</evidence>
<dbReference type="EMBL" id="JARPUR010000004">
    <property type="protein sequence ID" value="KAK4878870.1"/>
    <property type="molecule type" value="Genomic_DNA"/>
</dbReference>
<proteinExistence type="predicted"/>
<evidence type="ECO:0000313" key="3">
    <source>
        <dbReference type="EMBL" id="KAK4878870.1"/>
    </source>
</evidence>
<name>A0AAN7Q410_9COLE</name>
<feature type="chain" id="PRO_5042826370" evidence="2">
    <location>
        <begin position="18"/>
        <end position="125"/>
    </location>
</feature>
<feature type="signal peptide" evidence="2">
    <location>
        <begin position="1"/>
        <end position="17"/>
    </location>
</feature>
<comment type="caution">
    <text evidence="3">The sequence shown here is derived from an EMBL/GenBank/DDBJ whole genome shotgun (WGS) entry which is preliminary data.</text>
</comment>
<protein>
    <submittedName>
        <fullName evidence="3">Uncharacterized protein</fullName>
    </submittedName>
</protein>
<organism evidence="3 4">
    <name type="scientific">Aquatica leii</name>
    <dbReference type="NCBI Taxonomy" id="1421715"/>
    <lineage>
        <taxon>Eukaryota</taxon>
        <taxon>Metazoa</taxon>
        <taxon>Ecdysozoa</taxon>
        <taxon>Arthropoda</taxon>
        <taxon>Hexapoda</taxon>
        <taxon>Insecta</taxon>
        <taxon>Pterygota</taxon>
        <taxon>Neoptera</taxon>
        <taxon>Endopterygota</taxon>
        <taxon>Coleoptera</taxon>
        <taxon>Polyphaga</taxon>
        <taxon>Elateriformia</taxon>
        <taxon>Elateroidea</taxon>
        <taxon>Lampyridae</taxon>
        <taxon>Luciolinae</taxon>
        <taxon>Aquatica</taxon>
    </lineage>
</organism>
<keyword evidence="2" id="KW-0732">Signal</keyword>
<evidence type="ECO:0000256" key="2">
    <source>
        <dbReference type="SAM" id="SignalP"/>
    </source>
</evidence>
<sequence length="125" mass="13910">MILFLILGFKDLSASQAEDDDDIPLAKMTQSTDEDKNVPFAELVAQLQRSAATEQSIEIEEFIRIDDSVAVCVLATEKEILAEAESNNRNTEEKNEDQQDPEEQFKSTTISEALSAITILQKSCL</sequence>
<dbReference type="Proteomes" id="UP001353858">
    <property type="component" value="Unassembled WGS sequence"/>
</dbReference>
<evidence type="ECO:0000313" key="4">
    <source>
        <dbReference type="Proteomes" id="UP001353858"/>
    </source>
</evidence>
<dbReference type="AlphaFoldDB" id="A0AAN7Q410"/>
<gene>
    <name evidence="3" type="ORF">RN001_011376</name>
</gene>
<accession>A0AAN7Q410</accession>
<feature type="region of interest" description="Disordered" evidence="1">
    <location>
        <begin position="84"/>
        <end position="108"/>
    </location>
</feature>
<reference evidence="4" key="1">
    <citation type="submission" date="2023-01" db="EMBL/GenBank/DDBJ databases">
        <title>Key to firefly adult light organ development and bioluminescence: homeobox transcription factors regulate luciferase expression and transportation to peroxisome.</title>
        <authorList>
            <person name="Fu X."/>
        </authorList>
    </citation>
    <scope>NUCLEOTIDE SEQUENCE [LARGE SCALE GENOMIC DNA]</scope>
</reference>
<keyword evidence="4" id="KW-1185">Reference proteome</keyword>